<feature type="transmembrane region" description="Helical" evidence="1">
    <location>
        <begin position="12"/>
        <end position="36"/>
    </location>
</feature>
<reference evidence="3" key="1">
    <citation type="journal article" date="2015" name="Nature">
        <title>Complex archaea that bridge the gap between prokaryotes and eukaryotes.</title>
        <authorList>
            <person name="Spang A."/>
            <person name="Saw J.H."/>
            <person name="Jorgensen S.L."/>
            <person name="Zaremba-Niedzwiedzka K."/>
            <person name="Martijn J."/>
            <person name="Lind A.E."/>
            <person name="van Eijk R."/>
            <person name="Schleper C."/>
            <person name="Guy L."/>
            <person name="Ettema T.J."/>
        </authorList>
    </citation>
    <scope>NUCLEOTIDE SEQUENCE</scope>
</reference>
<comment type="caution">
    <text evidence="3">The sequence shown here is derived from an EMBL/GenBank/DDBJ whole genome shotgun (WGS) entry which is preliminary data.</text>
</comment>
<organism evidence="3">
    <name type="scientific">marine sediment metagenome</name>
    <dbReference type="NCBI Taxonomy" id="412755"/>
    <lineage>
        <taxon>unclassified sequences</taxon>
        <taxon>metagenomes</taxon>
        <taxon>ecological metagenomes</taxon>
    </lineage>
</organism>
<evidence type="ECO:0000259" key="2">
    <source>
        <dbReference type="Pfam" id="PF14341"/>
    </source>
</evidence>
<evidence type="ECO:0000313" key="3">
    <source>
        <dbReference type="EMBL" id="KKN97169.1"/>
    </source>
</evidence>
<keyword evidence="1" id="KW-0812">Transmembrane</keyword>
<dbReference type="InterPro" id="IPR025746">
    <property type="entry name" value="PilX_N_dom"/>
</dbReference>
<dbReference type="NCBIfam" id="NF041539">
    <property type="entry name" value="choice_anch_R"/>
    <property type="match status" value="1"/>
</dbReference>
<accession>A0A0F9UZJ5</accession>
<feature type="domain" description="Type 4 fimbrial biogenesis protein PilX N-terminal" evidence="2">
    <location>
        <begin position="9"/>
        <end position="59"/>
    </location>
</feature>
<dbReference type="Pfam" id="PF14341">
    <property type="entry name" value="PilX_N"/>
    <property type="match status" value="1"/>
</dbReference>
<keyword evidence="1" id="KW-1133">Transmembrane helix</keyword>
<sequence>MNQLTRQEGFAALFFTIIILALIFAIGISVAILTLGQQIISANITKSNQAYYAAEAGIEDSLLRIQKGKLYVADNTLSINGASADINISGSPTQKTVTSQGNLNNILRTITTVLKLNTTTPAFYYGAQIGEGGLKMENNSRIEGIGGVIGNVYSNGNIDGDPGATITGDVFVASGTDLNQQWAVCNNDQVFGQSSPVLDLAQSFKTNKTERLVQVSLYLEKNGNPKNRTLRILTDDNGSPSTTVLTSATLDASKVTDTYGWINVAIPNPPLLTANTFYWLIVDTKADSNKYWIWCKDQNEGYGNGVAKYSPDWNDDNPSWTQITGDLNIKIWLGGIITSIEEVRIYGNAYANTILNSEIQGDAYYQFIDQSSLDWLNNYSGSPGTAHPDSPDPAVGDMPVSDANIQEWKDEAGCGQQPPTPPCLIEGDYSPPPGTSSLGPVTITGNLNLTNRQLLEITGTVYVQGNIDIEGGASLESGMKCSTSYEELSCIVISDGWIHVKNNKIFQGSGQPGSYLMLLTTSDCQGEETSTCTHHNAAMDIHNNATGAIFYATDGLIYLHNGVIISEIVGYKVQLKENAMIQYEQGLVDAQFSAGPGAAWEVQRWQETE</sequence>
<gene>
    <name evidence="3" type="ORF">LCGC14_0161440</name>
</gene>
<dbReference type="AlphaFoldDB" id="A0A0F9UZJ5"/>
<proteinExistence type="predicted"/>
<keyword evidence="1" id="KW-0472">Membrane</keyword>
<protein>
    <recommendedName>
        <fullName evidence="2">Type 4 fimbrial biogenesis protein PilX N-terminal domain-containing protein</fullName>
    </recommendedName>
</protein>
<evidence type="ECO:0000256" key="1">
    <source>
        <dbReference type="SAM" id="Phobius"/>
    </source>
</evidence>
<name>A0A0F9UZJ5_9ZZZZ</name>
<dbReference type="EMBL" id="LAZR01000060">
    <property type="protein sequence ID" value="KKN97169.1"/>
    <property type="molecule type" value="Genomic_DNA"/>
</dbReference>